<feature type="region of interest" description="Disordered" evidence="1">
    <location>
        <begin position="1"/>
        <end position="37"/>
    </location>
</feature>
<protein>
    <submittedName>
        <fullName evidence="2">Uncharacterized protein</fullName>
    </submittedName>
</protein>
<gene>
    <name evidence="2" type="ORF">PIB30_101809</name>
</gene>
<proteinExistence type="predicted"/>
<feature type="non-terminal residue" evidence="2">
    <location>
        <position position="70"/>
    </location>
</feature>
<dbReference type="EMBL" id="JASCZI010274894">
    <property type="protein sequence ID" value="MED6226255.1"/>
    <property type="molecule type" value="Genomic_DNA"/>
</dbReference>
<sequence length="70" mass="7719">MGTRNIPPQSKGKKKKVSVGPEKKKKTKEPDGDGTEKKRALKCLSFAGLLGKLKVLKDFLCHNKSMDAHL</sequence>
<reference evidence="2 3" key="1">
    <citation type="journal article" date="2023" name="Plants (Basel)">
        <title>Bridging the Gap: Combining Genomics and Transcriptomics Approaches to Understand Stylosanthes scabra, an Orphan Legume from the Brazilian Caatinga.</title>
        <authorList>
            <person name="Ferreira-Neto J.R.C."/>
            <person name="da Silva M.D."/>
            <person name="Binneck E."/>
            <person name="de Melo N.F."/>
            <person name="da Silva R.H."/>
            <person name="de Melo A.L.T.M."/>
            <person name="Pandolfi V."/>
            <person name="Bustamante F.O."/>
            <person name="Brasileiro-Vidal A.C."/>
            <person name="Benko-Iseppon A.M."/>
        </authorList>
    </citation>
    <scope>NUCLEOTIDE SEQUENCE [LARGE SCALE GENOMIC DNA]</scope>
    <source>
        <tissue evidence="2">Leaves</tissue>
    </source>
</reference>
<evidence type="ECO:0000256" key="1">
    <source>
        <dbReference type="SAM" id="MobiDB-lite"/>
    </source>
</evidence>
<dbReference type="Proteomes" id="UP001341840">
    <property type="component" value="Unassembled WGS sequence"/>
</dbReference>
<feature type="compositionally biased region" description="Basic residues" evidence="1">
    <location>
        <begin position="11"/>
        <end position="27"/>
    </location>
</feature>
<accession>A0ABU6ZWL6</accession>
<keyword evidence="3" id="KW-1185">Reference proteome</keyword>
<name>A0ABU6ZWL6_9FABA</name>
<evidence type="ECO:0000313" key="3">
    <source>
        <dbReference type="Proteomes" id="UP001341840"/>
    </source>
</evidence>
<comment type="caution">
    <text evidence="2">The sequence shown here is derived from an EMBL/GenBank/DDBJ whole genome shotgun (WGS) entry which is preliminary data.</text>
</comment>
<evidence type="ECO:0000313" key="2">
    <source>
        <dbReference type="EMBL" id="MED6226255.1"/>
    </source>
</evidence>
<feature type="compositionally biased region" description="Basic and acidic residues" evidence="1">
    <location>
        <begin position="28"/>
        <end position="37"/>
    </location>
</feature>
<organism evidence="2 3">
    <name type="scientific">Stylosanthes scabra</name>
    <dbReference type="NCBI Taxonomy" id="79078"/>
    <lineage>
        <taxon>Eukaryota</taxon>
        <taxon>Viridiplantae</taxon>
        <taxon>Streptophyta</taxon>
        <taxon>Embryophyta</taxon>
        <taxon>Tracheophyta</taxon>
        <taxon>Spermatophyta</taxon>
        <taxon>Magnoliopsida</taxon>
        <taxon>eudicotyledons</taxon>
        <taxon>Gunneridae</taxon>
        <taxon>Pentapetalae</taxon>
        <taxon>rosids</taxon>
        <taxon>fabids</taxon>
        <taxon>Fabales</taxon>
        <taxon>Fabaceae</taxon>
        <taxon>Papilionoideae</taxon>
        <taxon>50 kb inversion clade</taxon>
        <taxon>dalbergioids sensu lato</taxon>
        <taxon>Dalbergieae</taxon>
        <taxon>Pterocarpus clade</taxon>
        <taxon>Stylosanthes</taxon>
    </lineage>
</organism>